<organism evidence="1 2">
    <name type="scientific">Gloeothece citriformis (strain PCC 7424)</name>
    <name type="common">Cyanothece sp. (strain PCC 7424)</name>
    <dbReference type="NCBI Taxonomy" id="65393"/>
    <lineage>
        <taxon>Bacteria</taxon>
        <taxon>Bacillati</taxon>
        <taxon>Cyanobacteriota</taxon>
        <taxon>Cyanophyceae</taxon>
        <taxon>Oscillatoriophycideae</taxon>
        <taxon>Chroococcales</taxon>
        <taxon>Aphanothecaceae</taxon>
        <taxon>Gloeothece</taxon>
        <taxon>Gloeothece citriformis</taxon>
    </lineage>
</organism>
<dbReference type="HOGENOM" id="CLU_151190_0_0_3"/>
<name>B7KF18_GLOC7</name>
<evidence type="ECO:0008006" key="3">
    <source>
        <dbReference type="Google" id="ProtNLM"/>
    </source>
</evidence>
<reference evidence="2" key="1">
    <citation type="journal article" date="2011" name="MBio">
        <title>Novel metabolic attributes of the genus Cyanothece, comprising a group of unicellular nitrogen-fixing Cyanobacteria.</title>
        <authorList>
            <person name="Bandyopadhyay A."/>
            <person name="Elvitigala T."/>
            <person name="Welsh E."/>
            <person name="Stockel J."/>
            <person name="Liberton M."/>
            <person name="Min H."/>
            <person name="Sherman L.A."/>
            <person name="Pakrasi H.B."/>
        </authorList>
    </citation>
    <scope>NUCLEOTIDE SEQUENCE [LARGE SCALE GENOMIC DNA]</scope>
    <source>
        <strain evidence="2">PCC 7424</strain>
    </source>
</reference>
<proteinExistence type="predicted"/>
<dbReference type="RefSeq" id="WP_015954080.1">
    <property type="nucleotide sequence ID" value="NC_011729.1"/>
</dbReference>
<keyword evidence="2" id="KW-1185">Reference proteome</keyword>
<dbReference type="eggNOG" id="ENOG5032YXH">
    <property type="taxonomic scope" value="Bacteria"/>
</dbReference>
<protein>
    <recommendedName>
        <fullName evidence="3">DUF4278 domain-containing protein</fullName>
    </recommendedName>
</protein>
<dbReference type="OrthoDB" id="515032at2"/>
<accession>B7KF18</accession>
<evidence type="ECO:0000313" key="1">
    <source>
        <dbReference type="EMBL" id="ACK70474.1"/>
    </source>
</evidence>
<evidence type="ECO:0000313" key="2">
    <source>
        <dbReference type="Proteomes" id="UP000002384"/>
    </source>
</evidence>
<dbReference type="STRING" id="65393.PCC7424_2046"/>
<dbReference type="AlphaFoldDB" id="B7KF18"/>
<gene>
    <name evidence="1" type="ordered locus">PCC7424_2046</name>
</gene>
<dbReference type="EMBL" id="CP001291">
    <property type="protein sequence ID" value="ACK70474.1"/>
    <property type="molecule type" value="Genomic_DNA"/>
</dbReference>
<dbReference type="KEGG" id="cyc:PCC7424_2046"/>
<sequence length="142" mass="16270">MKLTYRGISYNYNPVTVETSEGTTGGKYRGLDWRFRNLKKSPILQPRVNLTYRGVTYNKGGTEVAELPQVTEVTPKLSTQDKARTLMVHHTRVIKKRQQAMLSRVATEVGLPETAAKYWNRIQGKVHPTFRHNYDRFGATLS</sequence>
<dbReference type="Pfam" id="PF14105">
    <property type="entry name" value="DUF4278"/>
    <property type="match status" value="1"/>
</dbReference>
<dbReference type="Proteomes" id="UP000002384">
    <property type="component" value="Chromosome"/>
</dbReference>
<dbReference type="InterPro" id="IPR025458">
    <property type="entry name" value="DUF4278"/>
</dbReference>